<dbReference type="SUPFAM" id="SSF47413">
    <property type="entry name" value="lambda repressor-like DNA-binding domains"/>
    <property type="match status" value="1"/>
</dbReference>
<keyword evidence="2 6" id="KW-0238">DNA-binding</keyword>
<dbReference type="InterPro" id="IPR000843">
    <property type="entry name" value="HTH_LacI"/>
</dbReference>
<reference evidence="7" key="1">
    <citation type="journal article" date="2019" name="Int. J. Syst. Evol. Microbiol.">
        <title>The Global Catalogue of Microorganisms (GCM) 10K type strain sequencing project: providing services to taxonomists for standard genome sequencing and annotation.</title>
        <authorList>
            <consortium name="The Broad Institute Genomics Platform"/>
            <consortium name="The Broad Institute Genome Sequencing Center for Infectious Disease"/>
            <person name="Wu L."/>
            <person name="Ma J."/>
        </authorList>
    </citation>
    <scope>NUCLEOTIDE SEQUENCE [LARGE SCALE GENOMIC DNA]</scope>
    <source>
        <strain evidence="7">CGMCC 1.12942</strain>
    </source>
</reference>
<dbReference type="PANTHER" id="PTHR30146">
    <property type="entry name" value="LACI-RELATED TRANSCRIPTIONAL REPRESSOR"/>
    <property type="match status" value="1"/>
</dbReference>
<dbReference type="RefSeq" id="WP_379864334.1">
    <property type="nucleotide sequence ID" value="NZ_JBHTBW010000019.1"/>
</dbReference>
<dbReference type="InterPro" id="IPR028082">
    <property type="entry name" value="Peripla_BP_I"/>
</dbReference>
<dbReference type="Pfam" id="PF00356">
    <property type="entry name" value="LacI"/>
    <property type="match status" value="1"/>
</dbReference>
<dbReference type="SUPFAM" id="SSF53822">
    <property type="entry name" value="Periplasmic binding protein-like I"/>
    <property type="match status" value="1"/>
</dbReference>
<dbReference type="Gene3D" id="3.40.50.2300">
    <property type="match status" value="2"/>
</dbReference>
<dbReference type="PROSITE" id="PS50943">
    <property type="entry name" value="HTH_CROC1"/>
    <property type="match status" value="1"/>
</dbReference>
<evidence type="ECO:0000256" key="2">
    <source>
        <dbReference type="ARBA" id="ARBA00023125"/>
    </source>
</evidence>
<gene>
    <name evidence="6" type="ORF">ACFQNG_06400</name>
</gene>
<dbReference type="PANTHER" id="PTHR30146:SF109">
    <property type="entry name" value="HTH-TYPE TRANSCRIPTIONAL REGULATOR GALS"/>
    <property type="match status" value="1"/>
</dbReference>
<organism evidence="6 7">
    <name type="scientific">Laceyella putida</name>
    <dbReference type="NCBI Taxonomy" id="110101"/>
    <lineage>
        <taxon>Bacteria</taxon>
        <taxon>Bacillati</taxon>
        <taxon>Bacillota</taxon>
        <taxon>Bacilli</taxon>
        <taxon>Bacillales</taxon>
        <taxon>Thermoactinomycetaceae</taxon>
        <taxon>Laceyella</taxon>
    </lineage>
</organism>
<comment type="caution">
    <text evidence="6">The sequence shown here is derived from an EMBL/GenBank/DDBJ whole genome shotgun (WGS) entry which is preliminary data.</text>
</comment>
<keyword evidence="1" id="KW-0805">Transcription regulation</keyword>
<dbReference type="PRINTS" id="PR00036">
    <property type="entry name" value="HTHLACI"/>
</dbReference>
<dbReference type="PROSITE" id="PS50932">
    <property type="entry name" value="HTH_LACI_2"/>
    <property type="match status" value="1"/>
</dbReference>
<evidence type="ECO:0000256" key="1">
    <source>
        <dbReference type="ARBA" id="ARBA00023015"/>
    </source>
</evidence>
<accession>A0ABW2RID7</accession>
<proteinExistence type="predicted"/>
<dbReference type="InterPro" id="IPR046335">
    <property type="entry name" value="LacI/GalR-like_sensor"/>
</dbReference>
<feature type="domain" description="HTH cro/C1-type" evidence="5">
    <location>
        <begin position="1"/>
        <end position="31"/>
    </location>
</feature>
<evidence type="ECO:0000313" key="6">
    <source>
        <dbReference type="EMBL" id="MFC7440779.1"/>
    </source>
</evidence>
<dbReference type="GO" id="GO:0003677">
    <property type="term" value="F:DNA binding"/>
    <property type="evidence" value="ECO:0007669"/>
    <property type="project" value="UniProtKB-KW"/>
</dbReference>
<dbReference type="CDD" id="cd01392">
    <property type="entry name" value="HTH_LacI"/>
    <property type="match status" value="1"/>
</dbReference>
<dbReference type="Gene3D" id="1.10.260.40">
    <property type="entry name" value="lambda repressor-like DNA-binding domains"/>
    <property type="match status" value="1"/>
</dbReference>
<evidence type="ECO:0000259" key="5">
    <source>
        <dbReference type="PROSITE" id="PS50943"/>
    </source>
</evidence>
<dbReference type="SMART" id="SM00354">
    <property type="entry name" value="HTH_LACI"/>
    <property type="match status" value="1"/>
</dbReference>
<dbReference type="EMBL" id="JBHTBW010000019">
    <property type="protein sequence ID" value="MFC7440779.1"/>
    <property type="molecule type" value="Genomic_DNA"/>
</dbReference>
<dbReference type="Proteomes" id="UP001596500">
    <property type="component" value="Unassembled WGS sequence"/>
</dbReference>
<protein>
    <submittedName>
        <fullName evidence="6">LacI family DNA-binding transcriptional regulator</fullName>
    </submittedName>
</protein>
<dbReference type="Pfam" id="PF13377">
    <property type="entry name" value="Peripla_BP_3"/>
    <property type="match status" value="1"/>
</dbReference>
<keyword evidence="7" id="KW-1185">Reference proteome</keyword>
<dbReference type="InterPro" id="IPR010982">
    <property type="entry name" value="Lambda_DNA-bd_dom_sf"/>
</dbReference>
<feature type="domain" description="HTH lacI-type" evidence="4">
    <location>
        <begin position="1"/>
        <end position="55"/>
    </location>
</feature>
<evidence type="ECO:0000256" key="3">
    <source>
        <dbReference type="ARBA" id="ARBA00023163"/>
    </source>
</evidence>
<dbReference type="CDD" id="cd06267">
    <property type="entry name" value="PBP1_LacI_sugar_binding-like"/>
    <property type="match status" value="1"/>
</dbReference>
<dbReference type="InterPro" id="IPR001387">
    <property type="entry name" value="Cro/C1-type_HTH"/>
</dbReference>
<name>A0ABW2RID7_9BACL</name>
<evidence type="ECO:0000313" key="7">
    <source>
        <dbReference type="Proteomes" id="UP001596500"/>
    </source>
</evidence>
<dbReference type="PROSITE" id="PS00356">
    <property type="entry name" value="HTH_LACI_1"/>
    <property type="match status" value="1"/>
</dbReference>
<keyword evidence="3" id="KW-0804">Transcription</keyword>
<evidence type="ECO:0000259" key="4">
    <source>
        <dbReference type="PROSITE" id="PS50932"/>
    </source>
</evidence>
<sequence length="337" mass="37843">MTIKDIARMAGVSRATVSKILNNYTDVSEKTRRKVLQIVEETGYQPAFSAQTLSAKRTNLIGVIYAGNINADLTHPFFVEVVNAFKKQIGELGYDLLFFSNEKFRNSQENYLARCQYFRLDGCIIINGMDIETAITELDQSDLPCIGVDIQLTGKKSGFIMTDNRKASAIVVEHFYLAGYRSIAYISGQRDCDIGNARKEGYIQALNQFGISVREEWIQYGDYREQSGYEAMKHLLKQRPYPRAVYTASDLMAFGAIRAIKEAGLSVPDDVAVIGFDDIHACQYSDPTLTTIRQNKEKIGKLAAFMLFDLIKNQVQSSNVMVEPELVIRQSCGGRVE</sequence>